<protein>
    <recommendedName>
        <fullName evidence="5">Glycosyltransferase subfamily 4-like N-terminal domain-containing protein</fullName>
    </recommendedName>
</protein>
<evidence type="ECO:0000259" key="1">
    <source>
        <dbReference type="Pfam" id="PF00534"/>
    </source>
</evidence>
<dbReference type="EMBL" id="AZJE01000019">
    <property type="protein sequence ID" value="ETD22081.1"/>
    <property type="molecule type" value="Genomic_DNA"/>
</dbReference>
<dbReference type="GO" id="GO:0016757">
    <property type="term" value="F:glycosyltransferase activity"/>
    <property type="evidence" value="ECO:0007669"/>
    <property type="project" value="InterPro"/>
</dbReference>
<dbReference type="SUPFAM" id="SSF53756">
    <property type="entry name" value="UDP-Glycosyltransferase/glycogen phosphorylase"/>
    <property type="match status" value="1"/>
</dbReference>
<name>V8C5R3_9FIRM</name>
<dbReference type="PANTHER" id="PTHR12526">
    <property type="entry name" value="GLYCOSYLTRANSFERASE"/>
    <property type="match status" value="1"/>
</dbReference>
<dbReference type="Proteomes" id="UP000018683">
    <property type="component" value="Unassembled WGS sequence"/>
</dbReference>
<reference evidence="3 4" key="1">
    <citation type="submission" date="2013-10" db="EMBL/GenBank/DDBJ databases">
        <title>The Genome Sequence of Ruminococcus lactaris CC59_002D.</title>
        <authorList>
            <consortium name="The Broad Institute Genomics Platform"/>
            <person name="Earl A."/>
            <person name="Allen-Vercoe E."/>
            <person name="Daigneault M."/>
            <person name="Young S.K."/>
            <person name="Zeng Q."/>
            <person name="Gargeya S."/>
            <person name="Fitzgerald M."/>
            <person name="Abouelleil A."/>
            <person name="Alvarado L."/>
            <person name="Chapman S.B."/>
            <person name="Gainer-Dewar J."/>
            <person name="Goldberg J."/>
            <person name="Griggs A."/>
            <person name="Gujja S."/>
            <person name="Hansen M."/>
            <person name="Howarth C."/>
            <person name="Imamovic A."/>
            <person name="Ireland A."/>
            <person name="Larimer J."/>
            <person name="McCowan C."/>
            <person name="Murphy C."/>
            <person name="Pearson M."/>
            <person name="Poon T.W."/>
            <person name="Priest M."/>
            <person name="Roberts A."/>
            <person name="Saif S."/>
            <person name="Shea T."/>
            <person name="Sykes S."/>
            <person name="Wortman J."/>
            <person name="Nusbaum C."/>
            <person name="Birren B."/>
        </authorList>
    </citation>
    <scope>NUCLEOTIDE SEQUENCE [LARGE SCALE GENOMIC DNA]</scope>
    <source>
        <strain evidence="3 4">CC59_002D</strain>
    </source>
</reference>
<dbReference type="InterPro" id="IPR001296">
    <property type="entry name" value="Glyco_trans_1"/>
</dbReference>
<dbReference type="InterPro" id="IPR028098">
    <property type="entry name" value="Glyco_trans_4-like_N"/>
</dbReference>
<dbReference type="Pfam" id="PF00534">
    <property type="entry name" value="Glycos_transf_1"/>
    <property type="match status" value="1"/>
</dbReference>
<evidence type="ECO:0000313" key="3">
    <source>
        <dbReference type="EMBL" id="ETD22081.1"/>
    </source>
</evidence>
<dbReference type="PANTHER" id="PTHR12526:SF630">
    <property type="entry name" value="GLYCOSYLTRANSFERASE"/>
    <property type="match status" value="1"/>
</dbReference>
<feature type="domain" description="Glycosyl transferase family 1" evidence="1">
    <location>
        <begin position="193"/>
        <end position="311"/>
    </location>
</feature>
<evidence type="ECO:0000259" key="2">
    <source>
        <dbReference type="Pfam" id="PF13439"/>
    </source>
</evidence>
<proteinExistence type="predicted"/>
<organism evidence="3 4">
    <name type="scientific">[Ruminococcus] lactaris CC59_002D</name>
    <dbReference type="NCBI Taxonomy" id="1073376"/>
    <lineage>
        <taxon>Bacteria</taxon>
        <taxon>Bacillati</taxon>
        <taxon>Bacillota</taxon>
        <taxon>Clostridia</taxon>
        <taxon>Lachnospirales</taxon>
        <taxon>Lachnospiraceae</taxon>
        <taxon>Mediterraneibacter</taxon>
    </lineage>
</organism>
<dbReference type="PATRIC" id="fig|1073376.3.peg.1571"/>
<sequence length="370" mass="42423">MKKICILQNSMTFGGTDTFVINLCKGLIRDGYDVTVMLSVNKDEVLPREGELISTGVKIKKTCHLYGVSTKLKHLKILYKELKIGKYDVFQTNIDLFNGPQMFVAWLAGVPIRECHSHNSEQGREMIDGRSLPIIVYQKIMRWLCWTFSNRRGGCSELALDFLFEGNWKKDSKAKVIHNGIDFQEYQKEFIVEEKKAELGLHNKFNIATVGRISFQKNPEFLLDVFNEICKEREDIDLVWCGKGEEEEHICLKIQEYGLESRVHLLGARSDIPEILRCTDLFFLPSRFEGLGIVLVEAQAANLPCVMSDVIPEAVDCGLCLPLSLDLEKKMWAKEMTKILDKGTDMHLDIGKLNEYSIEHMVKEMEDLFE</sequence>
<dbReference type="AlphaFoldDB" id="V8C5R3"/>
<gene>
    <name evidence="3" type="ORF">HMPREF1202_01536</name>
</gene>
<accession>V8C5R3</accession>
<comment type="caution">
    <text evidence="3">The sequence shown here is derived from an EMBL/GenBank/DDBJ whole genome shotgun (WGS) entry which is preliminary data.</text>
</comment>
<dbReference type="HOGENOM" id="CLU_009583_33_0_9"/>
<dbReference type="Pfam" id="PF13439">
    <property type="entry name" value="Glyco_transf_4"/>
    <property type="match status" value="1"/>
</dbReference>
<dbReference type="STRING" id="1073376.HMPREF1202_01536"/>
<feature type="domain" description="Glycosyltransferase subfamily 4-like N-terminal" evidence="2">
    <location>
        <begin position="13"/>
        <end position="184"/>
    </location>
</feature>
<dbReference type="Gene3D" id="3.40.50.2000">
    <property type="entry name" value="Glycogen Phosphorylase B"/>
    <property type="match status" value="2"/>
</dbReference>
<evidence type="ECO:0008006" key="5">
    <source>
        <dbReference type="Google" id="ProtNLM"/>
    </source>
</evidence>
<dbReference type="RefSeq" id="WP_023922025.1">
    <property type="nucleotide sequence ID" value="NZ_KI669408.1"/>
</dbReference>
<evidence type="ECO:0000313" key="4">
    <source>
        <dbReference type="Proteomes" id="UP000018683"/>
    </source>
</evidence>